<reference evidence="2 3" key="1">
    <citation type="submission" date="2019-04" db="EMBL/GenBank/DDBJ databases">
        <authorList>
            <consortium name="DOE Joint Genome Institute"/>
            <person name="Mondo S."/>
            <person name="Kjaerbolling I."/>
            <person name="Vesth T."/>
            <person name="Frisvad J.C."/>
            <person name="Nybo J.L."/>
            <person name="Theobald S."/>
            <person name="Kildgaard S."/>
            <person name="Isbrandt T."/>
            <person name="Kuo A."/>
            <person name="Sato A."/>
            <person name="Lyhne E.K."/>
            <person name="Kogle M.E."/>
            <person name="Wiebenga A."/>
            <person name="Kun R.S."/>
            <person name="Lubbers R.J."/>
            <person name="Makela M.R."/>
            <person name="Barry K."/>
            <person name="Chovatia M."/>
            <person name="Clum A."/>
            <person name="Daum C."/>
            <person name="Haridas S."/>
            <person name="He G."/>
            <person name="LaButti K."/>
            <person name="Lipzen A."/>
            <person name="Riley R."/>
            <person name="Salamov A."/>
            <person name="Simmons B.A."/>
            <person name="Magnuson J.K."/>
            <person name="Henrissat B."/>
            <person name="Mortensen U.H."/>
            <person name="Larsen T.O."/>
            <person name="Devries R.P."/>
            <person name="Grigoriev I.V."/>
            <person name="Machida M."/>
            <person name="Baker S.E."/>
            <person name="Andersen M.R."/>
            <person name="Cantor M.N."/>
            <person name="Hua S.X."/>
        </authorList>
    </citation>
    <scope>NUCLEOTIDE SEQUENCE [LARGE SCALE GENOMIC DNA]</scope>
    <source>
        <strain evidence="2 3">CBS 117616</strain>
    </source>
</reference>
<organism evidence="2 3">
    <name type="scientific">Aspergillus pseudocaelatus</name>
    <dbReference type="NCBI Taxonomy" id="1825620"/>
    <lineage>
        <taxon>Eukaryota</taxon>
        <taxon>Fungi</taxon>
        <taxon>Dikarya</taxon>
        <taxon>Ascomycota</taxon>
        <taxon>Pezizomycotina</taxon>
        <taxon>Eurotiomycetes</taxon>
        <taxon>Eurotiomycetidae</taxon>
        <taxon>Eurotiales</taxon>
        <taxon>Aspergillaceae</taxon>
        <taxon>Aspergillus</taxon>
        <taxon>Aspergillus subgen. Circumdati</taxon>
    </lineage>
</organism>
<feature type="compositionally biased region" description="Low complexity" evidence="1">
    <location>
        <begin position="607"/>
        <end position="621"/>
    </location>
</feature>
<feature type="region of interest" description="Disordered" evidence="1">
    <location>
        <begin position="1"/>
        <end position="66"/>
    </location>
</feature>
<dbReference type="EMBL" id="ML735793">
    <property type="protein sequence ID" value="KAE8414077.1"/>
    <property type="molecule type" value="Genomic_DNA"/>
</dbReference>
<feature type="region of interest" description="Disordered" evidence="1">
    <location>
        <begin position="701"/>
        <end position="725"/>
    </location>
</feature>
<dbReference type="Proteomes" id="UP000325395">
    <property type="component" value="Unassembled WGS sequence"/>
</dbReference>
<feature type="compositionally biased region" description="Basic and acidic residues" evidence="1">
    <location>
        <begin position="512"/>
        <end position="524"/>
    </location>
</feature>
<feature type="compositionally biased region" description="Polar residues" evidence="1">
    <location>
        <begin position="300"/>
        <end position="309"/>
    </location>
</feature>
<feature type="compositionally biased region" description="Polar residues" evidence="1">
    <location>
        <begin position="8"/>
        <end position="19"/>
    </location>
</feature>
<feature type="compositionally biased region" description="Low complexity" evidence="1">
    <location>
        <begin position="235"/>
        <end position="254"/>
    </location>
</feature>
<feature type="region of interest" description="Disordered" evidence="1">
    <location>
        <begin position="111"/>
        <end position="317"/>
    </location>
</feature>
<evidence type="ECO:0000313" key="3">
    <source>
        <dbReference type="Proteomes" id="UP000325395"/>
    </source>
</evidence>
<feature type="region of interest" description="Disordered" evidence="1">
    <location>
        <begin position="345"/>
        <end position="391"/>
    </location>
</feature>
<proteinExistence type="predicted"/>
<evidence type="ECO:0000256" key="1">
    <source>
        <dbReference type="SAM" id="MobiDB-lite"/>
    </source>
</evidence>
<gene>
    <name evidence="2" type="ORF">BDV36DRAFT_286509</name>
</gene>
<evidence type="ECO:0000313" key="2">
    <source>
        <dbReference type="EMBL" id="KAE8414077.1"/>
    </source>
</evidence>
<name>A0ABQ6WA98_9EURO</name>
<feature type="compositionally biased region" description="Polar residues" evidence="1">
    <location>
        <begin position="355"/>
        <end position="366"/>
    </location>
</feature>
<feature type="compositionally biased region" description="Polar residues" evidence="1">
    <location>
        <begin position="703"/>
        <end position="714"/>
    </location>
</feature>
<sequence>MDARASGVSGNLVNTSRTLSGPKHAHMPPRRPVSPLSLETCSPPTSDLGNDGLLGSDDELNDEERAAQRRRIEKLAESYLQGKPLFILSASLRGRFDEGWVNPWKANRKRTIQPGRNTIRLPKEPEIPASPVIHETNSRRRRTYKEPQEVSESRPPTVAPDSDIHVSGPSRHASARLGRSSDKRNTRSVSPNTPRRSIPWTRPVASNAQLQPFSTSRHTNESWLKKDRKQISFQSVEPPTSPTTTLSSRYSSKSRASKDARINSQTTSFEHKDGSFSERSTSGSPAQDGPGPEPLDVSRVPNSVASSPTKEQRLPSLGIEGTTSRAMSQGPSFCVLAPSSHLPQFEYRRRKPRGSNETGGSKSPITGNMDAEEEPRPAHFARGTQHPEQEALSPQDMLLAHANRHNRSEADKNPKDLFISTSTTKAIGNVSISQSAKFRSTSTVNKGNTSERLPSAQQVRANPTMTDITSLHSIAVPRSNSEYDGDTIPDLQFSTQAALLHAQRSFQNDLDSPEHDLASPERQHTPNSSNLSSPIAKDITPFHRLSTPNRAGGSTGAKAPMTAGQWQSTQCMIDAVTPFTFSTEKKPNRRTISPVNHLTGRKKLKTASFKLSSPSSSASSEAHCEQDNNYIHSSPVPRQSPGHETQHSVLPMTLTGTTPLTAQGGQQDFPGADSFNLAQAIADAGSWLQQSFDLNRDLRLCETSKSGPTSSAGTRRSVMGMDGKK</sequence>
<keyword evidence="3" id="KW-1185">Reference proteome</keyword>
<protein>
    <submittedName>
        <fullName evidence="2">Uncharacterized protein</fullName>
    </submittedName>
</protein>
<feature type="compositionally biased region" description="Low complexity" evidence="1">
    <location>
        <begin position="46"/>
        <end position="55"/>
    </location>
</feature>
<feature type="compositionally biased region" description="Polar residues" evidence="1">
    <location>
        <begin position="204"/>
        <end position="217"/>
    </location>
</feature>
<feature type="region of interest" description="Disordered" evidence="1">
    <location>
        <begin position="606"/>
        <end position="646"/>
    </location>
</feature>
<feature type="region of interest" description="Disordered" evidence="1">
    <location>
        <begin position="508"/>
        <end position="563"/>
    </location>
</feature>
<feature type="region of interest" description="Disordered" evidence="1">
    <location>
        <begin position="435"/>
        <end position="473"/>
    </location>
</feature>
<accession>A0ABQ6WA98</accession>